<dbReference type="Proteomes" id="UP000035900">
    <property type="component" value="Unassembled WGS sequence"/>
</dbReference>
<gene>
    <name evidence="2" type="ORF">ACM44_01460</name>
</gene>
<dbReference type="EMBL" id="LFNG01000002">
    <property type="protein sequence ID" value="KMQ72435.1"/>
    <property type="molecule type" value="Genomic_DNA"/>
</dbReference>
<protein>
    <submittedName>
        <fullName evidence="2">Uncharacterized protein</fullName>
    </submittedName>
</protein>
<organism evidence="2 3">
    <name type="scientific">Chryseobacterium koreense CCUG 49689</name>
    <dbReference type="NCBI Taxonomy" id="1304281"/>
    <lineage>
        <taxon>Bacteria</taxon>
        <taxon>Pseudomonadati</taxon>
        <taxon>Bacteroidota</taxon>
        <taxon>Flavobacteriia</taxon>
        <taxon>Flavobacteriales</taxon>
        <taxon>Weeksellaceae</taxon>
        <taxon>Chryseobacterium group</taxon>
        <taxon>Chryseobacterium</taxon>
    </lineage>
</organism>
<proteinExistence type="predicted"/>
<dbReference type="PATRIC" id="fig|1304281.5.peg.310"/>
<feature type="transmembrane region" description="Helical" evidence="1">
    <location>
        <begin position="35"/>
        <end position="52"/>
    </location>
</feature>
<dbReference type="AlphaFoldDB" id="A0A0J7LU16"/>
<keyword evidence="1" id="KW-0812">Transmembrane</keyword>
<accession>A0A0J7LU16</accession>
<evidence type="ECO:0000256" key="1">
    <source>
        <dbReference type="SAM" id="Phobius"/>
    </source>
</evidence>
<evidence type="ECO:0000313" key="3">
    <source>
        <dbReference type="Proteomes" id="UP000035900"/>
    </source>
</evidence>
<comment type="caution">
    <text evidence="2">The sequence shown here is derived from an EMBL/GenBank/DDBJ whole genome shotgun (WGS) entry which is preliminary data.</text>
</comment>
<keyword evidence="3" id="KW-1185">Reference proteome</keyword>
<name>A0A0J7LU16_9FLAO</name>
<keyword evidence="1" id="KW-1133">Transmembrane helix</keyword>
<keyword evidence="1" id="KW-0472">Membrane</keyword>
<reference evidence="2 3" key="1">
    <citation type="journal article" date="2004" name="Int. J. Syst. Evol. Microbiol.">
        <title>Kaistella koreensis gen. nov., sp. nov., a novel member of the Chryseobacterium-Bergeyella-Riemerella branch.</title>
        <authorList>
            <person name="Kim M.K."/>
            <person name="Im W.T."/>
            <person name="Shin Y.K."/>
            <person name="Lim J.H."/>
            <person name="Kim S.H."/>
            <person name="Lee B.C."/>
            <person name="Park M.Y."/>
            <person name="Lee K.Y."/>
            <person name="Lee S.T."/>
        </authorList>
    </citation>
    <scope>NUCLEOTIDE SEQUENCE [LARGE SCALE GENOMIC DNA]</scope>
    <source>
        <strain evidence="2 3">CCUG 49689</strain>
    </source>
</reference>
<dbReference type="STRING" id="1304281.ACM44_01460"/>
<evidence type="ECO:0000313" key="2">
    <source>
        <dbReference type="EMBL" id="KMQ72435.1"/>
    </source>
</evidence>
<sequence length="64" mass="7687">MKFHQEIKLRIAKRRFQNFGFGDEIPLRKTFRENGQYLFPIAFFSILAIFYLKNRTIEGSEKVS</sequence>